<reference evidence="2 3" key="1">
    <citation type="submission" date="2020-02" db="EMBL/GenBank/DDBJ databases">
        <title>Balneolaceae bacterium YR4-1, complete genome.</title>
        <authorList>
            <person name="Li Y."/>
            <person name="Wu S."/>
        </authorList>
    </citation>
    <scope>NUCLEOTIDE SEQUENCE [LARGE SCALE GENOMIC DNA]</scope>
    <source>
        <strain evidence="2 3">YR4-1</strain>
    </source>
</reference>
<dbReference type="Gene3D" id="3.40.50.1980">
    <property type="entry name" value="Nitrogenase molybdenum iron protein domain"/>
    <property type="match status" value="2"/>
</dbReference>
<name>A0A6M1T3X6_9BACT</name>
<protein>
    <submittedName>
        <fullName evidence="2">Cobalamin-binding protein</fullName>
    </submittedName>
</protein>
<dbReference type="PROSITE" id="PS50983">
    <property type="entry name" value="FE_B12_PBP"/>
    <property type="match status" value="1"/>
</dbReference>
<dbReference type="Pfam" id="PF01497">
    <property type="entry name" value="Peripla_BP_2"/>
    <property type="match status" value="1"/>
</dbReference>
<dbReference type="EMBL" id="JAALLT010000004">
    <property type="protein sequence ID" value="NGP77447.1"/>
    <property type="molecule type" value="Genomic_DNA"/>
</dbReference>
<dbReference type="RefSeq" id="WP_165142862.1">
    <property type="nucleotide sequence ID" value="NZ_JAALLT010000004.1"/>
</dbReference>
<comment type="caution">
    <text evidence="2">The sequence shown here is derived from an EMBL/GenBank/DDBJ whole genome shotgun (WGS) entry which is preliminary data.</text>
</comment>
<keyword evidence="3" id="KW-1185">Reference proteome</keyword>
<dbReference type="InterPro" id="IPR002491">
    <property type="entry name" value="ABC_transptr_periplasmic_BD"/>
</dbReference>
<dbReference type="AlphaFoldDB" id="A0A6M1T3X6"/>
<gene>
    <name evidence="2" type="ORF">G3570_12435</name>
</gene>
<evidence type="ECO:0000313" key="3">
    <source>
        <dbReference type="Proteomes" id="UP000473278"/>
    </source>
</evidence>
<dbReference type="PANTHER" id="PTHR42860">
    <property type="entry name" value="VITAMIN B12-BINDING PROTEIN"/>
    <property type="match status" value="1"/>
</dbReference>
<dbReference type="SUPFAM" id="SSF53807">
    <property type="entry name" value="Helical backbone' metal receptor"/>
    <property type="match status" value="1"/>
</dbReference>
<evidence type="ECO:0000313" key="2">
    <source>
        <dbReference type="EMBL" id="NGP77447.1"/>
    </source>
</evidence>
<evidence type="ECO:0000259" key="1">
    <source>
        <dbReference type="PROSITE" id="PS50983"/>
    </source>
</evidence>
<dbReference type="CDD" id="cd01144">
    <property type="entry name" value="BtuF"/>
    <property type="match status" value="1"/>
</dbReference>
<dbReference type="InterPro" id="IPR051030">
    <property type="entry name" value="Vitamin_B12-ABC_binding"/>
</dbReference>
<dbReference type="Proteomes" id="UP000473278">
    <property type="component" value="Unassembled WGS sequence"/>
</dbReference>
<sequence>MKEDSQRIVSLLPSTTEIICALGRKSNLVGRSHECDYPASVTNLPVCTEPKFEPDGTSYQIDRRIKALLENGLSVYRVDADVLSALNPDVIITQDHCEVCAASLHEVRQAVQEFLDDDVSIISVSPNNLNGVFNAIREIAGALGTESEGEEVIAQMQSGFEQISKKTAGRPTKNICCLEWMDPLMAAGNWVPELVDIAGGRELGAVAGKHSPVLEWGNLLELNPEILAVVPCGYSIDQTLSDMNTLTDQKEWKQLDAVRYEKVYILDGNQFFNRPGPRLTDSAEIFAEILHPDIFKATHLNDGWIPYSH</sequence>
<proteinExistence type="predicted"/>
<dbReference type="PANTHER" id="PTHR42860:SF1">
    <property type="entry name" value="VITAMIN B12-BINDING PROTEIN"/>
    <property type="match status" value="1"/>
</dbReference>
<organism evidence="2 3">
    <name type="scientific">Halalkalibaculum roseum</name>
    <dbReference type="NCBI Taxonomy" id="2709311"/>
    <lineage>
        <taxon>Bacteria</taxon>
        <taxon>Pseudomonadati</taxon>
        <taxon>Balneolota</taxon>
        <taxon>Balneolia</taxon>
        <taxon>Balneolales</taxon>
        <taxon>Balneolaceae</taxon>
        <taxon>Halalkalibaculum</taxon>
    </lineage>
</organism>
<feature type="domain" description="Fe/B12 periplasmic-binding" evidence="1">
    <location>
        <begin position="7"/>
        <end position="294"/>
    </location>
</feature>
<accession>A0A6M1T3X6</accession>